<name>A0A401QBQ7_SCYTO</name>
<dbReference type="EMBL" id="BFAA01037559">
    <property type="protein sequence ID" value="GCB82786.1"/>
    <property type="molecule type" value="Genomic_DNA"/>
</dbReference>
<keyword evidence="3" id="KW-1185">Reference proteome</keyword>
<evidence type="ECO:0000313" key="2">
    <source>
        <dbReference type="EMBL" id="GCB82786.1"/>
    </source>
</evidence>
<gene>
    <name evidence="2" type="ORF">scyTo_0024014</name>
</gene>
<organism evidence="2 3">
    <name type="scientific">Scyliorhinus torazame</name>
    <name type="common">Cloudy catshark</name>
    <name type="synonym">Catulus torazame</name>
    <dbReference type="NCBI Taxonomy" id="75743"/>
    <lineage>
        <taxon>Eukaryota</taxon>
        <taxon>Metazoa</taxon>
        <taxon>Chordata</taxon>
        <taxon>Craniata</taxon>
        <taxon>Vertebrata</taxon>
        <taxon>Chondrichthyes</taxon>
        <taxon>Elasmobranchii</taxon>
        <taxon>Galeomorphii</taxon>
        <taxon>Galeoidea</taxon>
        <taxon>Carcharhiniformes</taxon>
        <taxon>Scyliorhinidae</taxon>
        <taxon>Scyliorhinus</taxon>
    </lineage>
</organism>
<evidence type="ECO:0000313" key="3">
    <source>
        <dbReference type="Proteomes" id="UP000288216"/>
    </source>
</evidence>
<feature type="non-terminal residue" evidence="2">
    <location>
        <position position="1"/>
    </location>
</feature>
<accession>A0A401QBQ7</accession>
<comment type="caution">
    <text evidence="2">The sequence shown here is derived from an EMBL/GenBank/DDBJ whole genome shotgun (WGS) entry which is preliminary data.</text>
</comment>
<evidence type="ECO:0000256" key="1">
    <source>
        <dbReference type="SAM" id="MobiDB-lite"/>
    </source>
</evidence>
<dbReference type="AlphaFoldDB" id="A0A401QBQ7"/>
<reference evidence="2 3" key="1">
    <citation type="journal article" date="2018" name="Nat. Ecol. Evol.">
        <title>Shark genomes provide insights into elasmobranch evolution and the origin of vertebrates.</title>
        <authorList>
            <person name="Hara Y"/>
            <person name="Yamaguchi K"/>
            <person name="Onimaru K"/>
            <person name="Kadota M"/>
            <person name="Koyanagi M"/>
            <person name="Keeley SD"/>
            <person name="Tatsumi K"/>
            <person name="Tanaka K"/>
            <person name="Motone F"/>
            <person name="Kageyama Y"/>
            <person name="Nozu R"/>
            <person name="Adachi N"/>
            <person name="Nishimura O"/>
            <person name="Nakagawa R"/>
            <person name="Tanegashima C"/>
            <person name="Kiyatake I"/>
            <person name="Matsumoto R"/>
            <person name="Murakumo K"/>
            <person name="Nishida K"/>
            <person name="Terakita A"/>
            <person name="Kuratani S"/>
            <person name="Sato K"/>
            <person name="Hyodo S Kuraku.S."/>
        </authorList>
    </citation>
    <scope>NUCLEOTIDE SEQUENCE [LARGE SCALE GENOMIC DNA]</scope>
</reference>
<sequence length="79" mass="8899">LSGLWQVKKESNLRQPVLRARARASHLQKSLKQGLRPLLLLRGLHLPVATNLPALSPPPKDLNPPQAKMVQELRSIEQR</sequence>
<protein>
    <submittedName>
        <fullName evidence="2">Uncharacterized protein</fullName>
    </submittedName>
</protein>
<dbReference type="Proteomes" id="UP000288216">
    <property type="component" value="Unassembled WGS sequence"/>
</dbReference>
<feature type="region of interest" description="Disordered" evidence="1">
    <location>
        <begin position="50"/>
        <end position="79"/>
    </location>
</feature>
<proteinExistence type="predicted"/>